<protein>
    <submittedName>
        <fullName evidence="3">Tripartite-type tricarboxylate transporter, receptor component TctC</fullName>
    </submittedName>
</protein>
<dbReference type="PANTHER" id="PTHR42928">
    <property type="entry name" value="TRICARBOXYLATE-BINDING PROTEIN"/>
    <property type="match status" value="1"/>
</dbReference>
<dbReference type="Gene3D" id="3.40.190.10">
    <property type="entry name" value="Periplasmic binding protein-like II"/>
    <property type="match status" value="1"/>
</dbReference>
<feature type="signal peptide" evidence="2">
    <location>
        <begin position="1"/>
        <end position="31"/>
    </location>
</feature>
<dbReference type="STRING" id="564137.SAMN04488238_103240"/>
<evidence type="ECO:0000313" key="3">
    <source>
        <dbReference type="EMBL" id="SDW74411.1"/>
    </source>
</evidence>
<dbReference type="InterPro" id="IPR042100">
    <property type="entry name" value="Bug_dom1"/>
</dbReference>
<evidence type="ECO:0000256" key="2">
    <source>
        <dbReference type="SAM" id="SignalP"/>
    </source>
</evidence>
<organism evidence="3 4">
    <name type="scientific">Roseicitreum antarcticum</name>
    <dbReference type="NCBI Taxonomy" id="564137"/>
    <lineage>
        <taxon>Bacteria</taxon>
        <taxon>Pseudomonadati</taxon>
        <taxon>Pseudomonadota</taxon>
        <taxon>Alphaproteobacteria</taxon>
        <taxon>Rhodobacterales</taxon>
        <taxon>Paracoccaceae</taxon>
        <taxon>Roseicitreum</taxon>
    </lineage>
</organism>
<dbReference type="PANTHER" id="PTHR42928:SF5">
    <property type="entry name" value="BLR1237 PROTEIN"/>
    <property type="match status" value="1"/>
</dbReference>
<accession>A0A1H2W1K6</accession>
<keyword evidence="4" id="KW-1185">Reference proteome</keyword>
<dbReference type="Gene3D" id="3.40.190.150">
    <property type="entry name" value="Bordetella uptake gene, domain 1"/>
    <property type="match status" value="1"/>
</dbReference>
<name>A0A1H2W1K6_9RHOB</name>
<gene>
    <name evidence="3" type="ORF">SAMN04488238_103240</name>
</gene>
<dbReference type="InterPro" id="IPR005064">
    <property type="entry name" value="BUG"/>
</dbReference>
<dbReference type="Pfam" id="PF03401">
    <property type="entry name" value="TctC"/>
    <property type="match status" value="1"/>
</dbReference>
<sequence>MKHKPGKSKRIARHLLVAGIIGLAVTHPVQADPVADFYSGKTIDMIIGYSAGGGYDQYARLVSRHLSKHIPGNPDIVPRNMPGASSRLAAEYVYNVAPRDGTILATADQSLAVAQAMGDDSLTLDASEFGYIGSPVMQNNVLITWHTSEVKTVADAQAISVPIGATGGSTSSQYPTLMNELIGTQFNIITGYPGGNDINLAMETGEVDGRGSVNWASVVPLGWQEQGLMNVLVQIGLQREPDLPDVPLLYELAQNEDDARLLRLISAPTTVGRPVFTTPDVPQERLDALRAAFDAMLEDPEFQAAAAREGLGLSPVSGAELQQIVDEIISTPEPIAARLGELIGVAD</sequence>
<comment type="similarity">
    <text evidence="1">Belongs to the UPF0065 (bug) family.</text>
</comment>
<evidence type="ECO:0000256" key="1">
    <source>
        <dbReference type="ARBA" id="ARBA00006987"/>
    </source>
</evidence>
<dbReference type="OrthoDB" id="9780943at2"/>
<dbReference type="EMBL" id="FNOM01000003">
    <property type="protein sequence ID" value="SDW74411.1"/>
    <property type="molecule type" value="Genomic_DNA"/>
</dbReference>
<keyword evidence="3" id="KW-0675">Receptor</keyword>
<dbReference type="RefSeq" id="WP_092886725.1">
    <property type="nucleotide sequence ID" value="NZ_CP061498.1"/>
</dbReference>
<dbReference type="AlphaFoldDB" id="A0A1H2W1K6"/>
<dbReference type="Proteomes" id="UP000198539">
    <property type="component" value="Unassembled WGS sequence"/>
</dbReference>
<proteinExistence type="inferred from homology"/>
<evidence type="ECO:0000313" key="4">
    <source>
        <dbReference type="Proteomes" id="UP000198539"/>
    </source>
</evidence>
<keyword evidence="2" id="KW-0732">Signal</keyword>
<reference evidence="3 4" key="1">
    <citation type="submission" date="2016-10" db="EMBL/GenBank/DDBJ databases">
        <authorList>
            <person name="de Groot N.N."/>
        </authorList>
    </citation>
    <scope>NUCLEOTIDE SEQUENCE [LARGE SCALE GENOMIC DNA]</scope>
    <source>
        <strain evidence="3 4">CGMCC 1.8894</strain>
    </source>
</reference>
<feature type="chain" id="PRO_5011707855" evidence="2">
    <location>
        <begin position="32"/>
        <end position="347"/>
    </location>
</feature>